<feature type="repeat" description="TPR" evidence="3">
    <location>
        <begin position="220"/>
        <end position="253"/>
    </location>
</feature>
<accession>A0A1E5NFA7</accession>
<feature type="repeat" description="TPR" evidence="3">
    <location>
        <begin position="295"/>
        <end position="328"/>
    </location>
</feature>
<dbReference type="Gene3D" id="1.25.40.10">
    <property type="entry name" value="Tetratricopeptide repeat domain"/>
    <property type="match status" value="1"/>
</dbReference>
<dbReference type="PANTHER" id="PTHR44858:SF1">
    <property type="entry name" value="UDP-N-ACETYLGLUCOSAMINE--PEPTIDE N-ACETYLGLUCOSAMINYLTRANSFERASE SPINDLY-RELATED"/>
    <property type="match status" value="1"/>
</dbReference>
<organism evidence="4 5">
    <name type="scientific">Brachyspira hampsonii</name>
    <dbReference type="NCBI Taxonomy" id="1287055"/>
    <lineage>
        <taxon>Bacteria</taxon>
        <taxon>Pseudomonadati</taxon>
        <taxon>Spirochaetota</taxon>
        <taxon>Spirochaetia</taxon>
        <taxon>Brachyspirales</taxon>
        <taxon>Brachyspiraceae</taxon>
        <taxon>Brachyspira</taxon>
    </lineage>
</organism>
<dbReference type="PANTHER" id="PTHR44858">
    <property type="entry name" value="TETRATRICOPEPTIDE REPEAT PROTEIN 6"/>
    <property type="match status" value="1"/>
</dbReference>
<dbReference type="SUPFAM" id="SSF48452">
    <property type="entry name" value="TPR-like"/>
    <property type="match status" value="2"/>
</dbReference>
<dbReference type="InterPro" id="IPR019734">
    <property type="entry name" value="TPR_rpt"/>
</dbReference>
<dbReference type="InterPro" id="IPR050498">
    <property type="entry name" value="Ycf3"/>
</dbReference>
<dbReference type="GO" id="GO:0046813">
    <property type="term" value="P:receptor-mediated virion attachment to host cell"/>
    <property type="evidence" value="ECO:0007669"/>
    <property type="project" value="TreeGrafter"/>
</dbReference>
<gene>
    <name evidence="4" type="ORF">BFL38_08275</name>
</gene>
<comment type="caution">
    <text evidence="4">The sequence shown here is derived from an EMBL/GenBank/DDBJ whole genome shotgun (WGS) entry which is preliminary data.</text>
</comment>
<evidence type="ECO:0000256" key="2">
    <source>
        <dbReference type="ARBA" id="ARBA00022803"/>
    </source>
</evidence>
<dbReference type="Pfam" id="PF13181">
    <property type="entry name" value="TPR_8"/>
    <property type="match status" value="2"/>
</dbReference>
<dbReference type="SMART" id="SM00028">
    <property type="entry name" value="TPR"/>
    <property type="match status" value="3"/>
</dbReference>
<evidence type="ECO:0000256" key="3">
    <source>
        <dbReference type="PROSITE-ProRule" id="PRU00339"/>
    </source>
</evidence>
<evidence type="ECO:0000313" key="4">
    <source>
        <dbReference type="EMBL" id="OEJ14823.1"/>
    </source>
</evidence>
<name>A0A1E5NFA7_9SPIR</name>
<dbReference type="EMBL" id="MDCO01000009">
    <property type="protein sequence ID" value="OEJ14823.1"/>
    <property type="molecule type" value="Genomic_DNA"/>
</dbReference>
<dbReference type="Pfam" id="PF07719">
    <property type="entry name" value="TPR_2"/>
    <property type="match status" value="1"/>
</dbReference>
<sequence length="450" mass="54768">MNKKIKDIIINIRESYKNNLYLLSEKLLSDIVKEDLKYYKLYVLFAYLMQLENDEDKLKISIEYFSKAIKSNKYYLLAYCYRYKTCKKLLEIYKSKNNEYTKELELLMKLDIEYLKNVSNNFIIKKHIKNFIKNPLSYYDKEKLILKTSSQIKNYIKYFNREKAKYDYIDIMENYNFFINKNNDDYKAYNLRGFLKYNLKIYDEALEDFNKSISINSIQAESYYNRAKLYYTLKNYEEALKGFRKAQKIFVRNQFDSPLDIIKCDHYIAWCNYNLERSEKIFLDIEVDDDINDFSEGYYNSGKLKFNKKNYEEALKIFSKVDKNNKNYTKVKYYKNVCEHKINNNININLIINTLRLSDIYKYENDFHVAGNLCNEALEYIEYLKEKNDFWYFYLKGIAVYELYDISFLDYKLKEEALYYLNKAKDNIEKESKYYQRIEEIIMGIIEYGI</sequence>
<dbReference type="PROSITE" id="PS50293">
    <property type="entry name" value="TPR_REGION"/>
    <property type="match status" value="1"/>
</dbReference>
<dbReference type="Proteomes" id="UP000095247">
    <property type="component" value="Unassembled WGS sequence"/>
</dbReference>
<reference evidence="4 5" key="1">
    <citation type="submission" date="2016-08" db="EMBL/GenBank/DDBJ databases">
        <title>Characterization and recognition of Brachyspira hampsonii sp. nov., a novel intestinal spirochete that is pathogenic to pigs.</title>
        <authorList>
            <person name="Mirajkar N."/>
            <person name="La T."/>
            <person name="Phillips N."/>
            <person name="Hampson D."/>
            <person name="Gebhart C."/>
        </authorList>
    </citation>
    <scope>NUCLEOTIDE SEQUENCE [LARGE SCALE GENOMIC DNA]</scope>
    <source>
        <strain evidence="4 5">P280/1</strain>
    </source>
</reference>
<dbReference type="GO" id="GO:0009279">
    <property type="term" value="C:cell outer membrane"/>
    <property type="evidence" value="ECO:0007669"/>
    <property type="project" value="TreeGrafter"/>
</dbReference>
<evidence type="ECO:0000256" key="1">
    <source>
        <dbReference type="ARBA" id="ARBA00022737"/>
    </source>
</evidence>
<dbReference type="InterPro" id="IPR011990">
    <property type="entry name" value="TPR-like_helical_dom_sf"/>
</dbReference>
<feature type="repeat" description="TPR" evidence="3">
    <location>
        <begin position="186"/>
        <end position="219"/>
    </location>
</feature>
<dbReference type="InterPro" id="IPR013105">
    <property type="entry name" value="TPR_2"/>
</dbReference>
<dbReference type="RefSeq" id="WP_069726322.1">
    <property type="nucleotide sequence ID" value="NZ_MDCO01000009.1"/>
</dbReference>
<dbReference type="PROSITE" id="PS50005">
    <property type="entry name" value="TPR"/>
    <property type="match status" value="3"/>
</dbReference>
<keyword evidence="2 3" id="KW-0802">TPR repeat</keyword>
<proteinExistence type="predicted"/>
<keyword evidence="1" id="KW-0677">Repeat</keyword>
<evidence type="ECO:0000313" key="5">
    <source>
        <dbReference type="Proteomes" id="UP000095247"/>
    </source>
</evidence>
<protein>
    <recommendedName>
        <fullName evidence="6">TPR domain-containing protein</fullName>
    </recommendedName>
</protein>
<evidence type="ECO:0008006" key="6">
    <source>
        <dbReference type="Google" id="ProtNLM"/>
    </source>
</evidence>
<dbReference type="AlphaFoldDB" id="A0A1E5NFA7"/>